<feature type="transmembrane region" description="Helical" evidence="1">
    <location>
        <begin position="183"/>
        <end position="201"/>
    </location>
</feature>
<keyword evidence="3" id="KW-0645">Protease</keyword>
<reference evidence="3" key="1">
    <citation type="submission" date="2023-03" db="EMBL/GenBank/DDBJ databases">
        <title>Multiphase analysis and comparison of six strains from genera Psychromarinibacter, Lutimaribacter, and Maritimibacter, including a novel species: Psychromarinibacter sediminicola sp. nov.</title>
        <authorList>
            <person name="Wang Y.-H."/>
            <person name="Ye M.-Q."/>
            <person name="Du Z.-J."/>
        </authorList>
    </citation>
    <scope>NUCLEOTIDE SEQUENCE</scope>
    <source>
        <strain evidence="3">C21-152</strain>
    </source>
</reference>
<feature type="transmembrane region" description="Helical" evidence="1">
    <location>
        <begin position="30"/>
        <end position="52"/>
    </location>
</feature>
<feature type="domain" description="CAAX prenyl protease 2/Lysostaphin resistance protein A-like" evidence="2">
    <location>
        <begin position="110"/>
        <end position="195"/>
    </location>
</feature>
<proteinExistence type="predicted"/>
<feature type="transmembrane region" description="Helical" evidence="1">
    <location>
        <begin position="160"/>
        <end position="176"/>
    </location>
</feature>
<evidence type="ECO:0000256" key="1">
    <source>
        <dbReference type="SAM" id="Phobius"/>
    </source>
</evidence>
<name>A0AAE3T8Z4_9RHOB</name>
<comment type="caution">
    <text evidence="3">The sequence shown here is derived from an EMBL/GenBank/DDBJ whole genome shotgun (WGS) entry which is preliminary data.</text>
</comment>
<dbReference type="GO" id="GO:0004175">
    <property type="term" value="F:endopeptidase activity"/>
    <property type="evidence" value="ECO:0007669"/>
    <property type="project" value="UniProtKB-ARBA"/>
</dbReference>
<dbReference type="Pfam" id="PF02517">
    <property type="entry name" value="Rce1-like"/>
    <property type="match status" value="1"/>
</dbReference>
<dbReference type="Proteomes" id="UP001220964">
    <property type="component" value="Unassembled WGS sequence"/>
</dbReference>
<keyword evidence="1" id="KW-1133">Transmembrane helix</keyword>
<keyword evidence="4" id="KW-1185">Reference proteome</keyword>
<dbReference type="InterPro" id="IPR003675">
    <property type="entry name" value="Rce1/LyrA-like_dom"/>
</dbReference>
<feature type="transmembrane region" description="Helical" evidence="1">
    <location>
        <begin position="108"/>
        <end position="128"/>
    </location>
</feature>
<dbReference type="EMBL" id="JARGYC010000008">
    <property type="protein sequence ID" value="MDF0600040.1"/>
    <property type="molecule type" value="Genomic_DNA"/>
</dbReference>
<gene>
    <name evidence="3" type="ORF">P1J78_04780</name>
</gene>
<keyword evidence="1" id="KW-0472">Membrane</keyword>
<keyword evidence="3" id="KW-0482">Metalloprotease</keyword>
<protein>
    <submittedName>
        <fullName evidence="3">CPBP family intramembrane metalloprotease</fullName>
    </submittedName>
</protein>
<keyword evidence="3" id="KW-0378">Hydrolase</keyword>
<dbReference type="AlphaFoldDB" id="A0AAE3T8Z4"/>
<dbReference type="GO" id="GO:0080120">
    <property type="term" value="P:CAAX-box protein maturation"/>
    <property type="evidence" value="ECO:0007669"/>
    <property type="project" value="UniProtKB-ARBA"/>
</dbReference>
<accession>A0AAE3T8Z4</accession>
<sequence>MPLTFAVLLFFVAGLSEVLRQGWVETDRLVALSLVGCATLMAALIVLGRDVVHVIRAPGRRQYGVDRLGWSWQKTGTLCFAIPILVLVTVSCGAIFTSYYIHVPDWSALGWGLAVQILVVALAQELFFREAVLKIFGGALPVAFGISTMAVALFHLPDGLPAAVMASGAALAYMALRVAGMNILLVAAVHGGANVLFGRVLLPELAGDALWTYAIVFAAGHALFAGLLVALAQPTRAAAVPRAG</sequence>
<dbReference type="GO" id="GO:0008237">
    <property type="term" value="F:metallopeptidase activity"/>
    <property type="evidence" value="ECO:0007669"/>
    <property type="project" value="UniProtKB-KW"/>
</dbReference>
<evidence type="ECO:0000313" key="3">
    <source>
        <dbReference type="EMBL" id="MDF0600040.1"/>
    </source>
</evidence>
<feature type="transmembrane region" description="Helical" evidence="1">
    <location>
        <begin position="77"/>
        <end position="102"/>
    </location>
</feature>
<keyword evidence="1" id="KW-0812">Transmembrane</keyword>
<evidence type="ECO:0000313" key="4">
    <source>
        <dbReference type="Proteomes" id="UP001220964"/>
    </source>
</evidence>
<feature type="transmembrane region" description="Helical" evidence="1">
    <location>
        <begin position="135"/>
        <end position="154"/>
    </location>
</feature>
<organism evidence="3 4">
    <name type="scientific">Psychromarinibacter sediminicola</name>
    <dbReference type="NCBI Taxonomy" id="3033385"/>
    <lineage>
        <taxon>Bacteria</taxon>
        <taxon>Pseudomonadati</taxon>
        <taxon>Pseudomonadota</taxon>
        <taxon>Alphaproteobacteria</taxon>
        <taxon>Rhodobacterales</taxon>
        <taxon>Paracoccaceae</taxon>
        <taxon>Psychromarinibacter</taxon>
    </lineage>
</organism>
<evidence type="ECO:0000259" key="2">
    <source>
        <dbReference type="Pfam" id="PF02517"/>
    </source>
</evidence>
<feature type="transmembrane region" description="Helical" evidence="1">
    <location>
        <begin position="213"/>
        <end position="232"/>
    </location>
</feature>